<organism evidence="1 2">
    <name type="scientific">Pseudo-nitzschia multistriata</name>
    <dbReference type="NCBI Taxonomy" id="183589"/>
    <lineage>
        <taxon>Eukaryota</taxon>
        <taxon>Sar</taxon>
        <taxon>Stramenopiles</taxon>
        <taxon>Ochrophyta</taxon>
        <taxon>Bacillariophyta</taxon>
        <taxon>Bacillariophyceae</taxon>
        <taxon>Bacillariophycidae</taxon>
        <taxon>Bacillariales</taxon>
        <taxon>Bacillariaceae</taxon>
        <taxon>Pseudo-nitzschia</taxon>
    </lineage>
</organism>
<accession>A0A448Z3C4</accession>
<dbReference type="AlphaFoldDB" id="A0A448Z3C4"/>
<keyword evidence="2" id="KW-1185">Reference proteome</keyword>
<dbReference type="EMBL" id="CAACVS010000096">
    <property type="protein sequence ID" value="VEU36617.1"/>
    <property type="molecule type" value="Genomic_DNA"/>
</dbReference>
<evidence type="ECO:0000313" key="1">
    <source>
        <dbReference type="EMBL" id="VEU36617.1"/>
    </source>
</evidence>
<evidence type="ECO:0000313" key="2">
    <source>
        <dbReference type="Proteomes" id="UP000291116"/>
    </source>
</evidence>
<proteinExistence type="predicted"/>
<gene>
    <name evidence="1" type="ORF">PSNMU_V1.4_AUG-EV-PASAV3_0033800</name>
</gene>
<dbReference type="Proteomes" id="UP000291116">
    <property type="component" value="Unassembled WGS sequence"/>
</dbReference>
<reference evidence="1 2" key="1">
    <citation type="submission" date="2019-01" db="EMBL/GenBank/DDBJ databases">
        <authorList>
            <person name="Ferrante I. M."/>
        </authorList>
    </citation>
    <scope>NUCLEOTIDE SEQUENCE [LARGE SCALE GENOMIC DNA]</scope>
    <source>
        <strain evidence="1 2">B856</strain>
    </source>
</reference>
<name>A0A448Z3C4_9STRA</name>
<sequence>MLSCSAAAALPGARSAATTRWVIVVVPRAGFSRARLSSRTALGTSLAGFVILAGSEETVFILATRRSTTGTGTTGSAISTSIIIQQPSTFGTS</sequence>
<protein>
    <submittedName>
        <fullName evidence="1">Uncharacterized protein</fullName>
    </submittedName>
</protein>